<keyword evidence="3" id="KW-1185">Reference proteome</keyword>
<comment type="caution">
    <text evidence="2">The sequence shown here is derived from an EMBL/GenBank/DDBJ whole genome shotgun (WGS) entry which is preliminary data.</text>
</comment>
<dbReference type="Proteomes" id="UP000268093">
    <property type="component" value="Unassembled WGS sequence"/>
</dbReference>
<organism evidence="2 3">
    <name type="scientific">Jimgerdemannia flammicorona</name>
    <dbReference type="NCBI Taxonomy" id="994334"/>
    <lineage>
        <taxon>Eukaryota</taxon>
        <taxon>Fungi</taxon>
        <taxon>Fungi incertae sedis</taxon>
        <taxon>Mucoromycota</taxon>
        <taxon>Mucoromycotina</taxon>
        <taxon>Endogonomycetes</taxon>
        <taxon>Endogonales</taxon>
        <taxon>Endogonaceae</taxon>
        <taxon>Jimgerdemannia</taxon>
    </lineage>
</organism>
<dbReference type="InterPro" id="IPR027417">
    <property type="entry name" value="P-loop_NTPase"/>
</dbReference>
<dbReference type="OrthoDB" id="409395at2759"/>
<dbReference type="Gene3D" id="3.40.50.300">
    <property type="entry name" value="P-loop containing nucleotide triphosphate hydrolases"/>
    <property type="match status" value="1"/>
</dbReference>
<evidence type="ECO:0000313" key="3">
    <source>
        <dbReference type="Proteomes" id="UP000268093"/>
    </source>
</evidence>
<evidence type="ECO:0000313" key="2">
    <source>
        <dbReference type="EMBL" id="RUP47909.1"/>
    </source>
</evidence>
<reference evidence="2 3" key="1">
    <citation type="journal article" date="2018" name="New Phytol.">
        <title>Phylogenomics of Endogonaceae and evolution of mycorrhizas within Mucoromycota.</title>
        <authorList>
            <person name="Chang Y."/>
            <person name="Desiro A."/>
            <person name="Na H."/>
            <person name="Sandor L."/>
            <person name="Lipzen A."/>
            <person name="Clum A."/>
            <person name="Barry K."/>
            <person name="Grigoriev I.V."/>
            <person name="Martin F.M."/>
            <person name="Stajich J.E."/>
            <person name="Smith M.E."/>
            <person name="Bonito G."/>
            <person name="Spatafora J.W."/>
        </authorList>
    </citation>
    <scope>NUCLEOTIDE SEQUENCE [LARGE SCALE GENOMIC DNA]</scope>
    <source>
        <strain evidence="2 3">GMNB39</strain>
    </source>
</reference>
<proteinExistence type="predicted"/>
<evidence type="ECO:0000256" key="1">
    <source>
        <dbReference type="SAM" id="MobiDB-lite"/>
    </source>
</evidence>
<evidence type="ECO:0008006" key="4">
    <source>
        <dbReference type="Google" id="ProtNLM"/>
    </source>
</evidence>
<accession>A0A433DAP2</accession>
<feature type="compositionally biased region" description="Basic and acidic residues" evidence="1">
    <location>
        <begin position="53"/>
        <end position="65"/>
    </location>
</feature>
<feature type="compositionally biased region" description="Basic and acidic residues" evidence="1">
    <location>
        <begin position="28"/>
        <end position="39"/>
    </location>
</feature>
<protein>
    <recommendedName>
        <fullName evidence="4">DNA2/NAM7 helicase helicase domain-containing protein</fullName>
    </recommendedName>
</protein>
<name>A0A433DAP2_9FUNG</name>
<dbReference type="EMBL" id="RBNI01003967">
    <property type="protein sequence ID" value="RUP47909.1"/>
    <property type="molecule type" value="Genomic_DNA"/>
</dbReference>
<dbReference type="AlphaFoldDB" id="A0A433DAP2"/>
<gene>
    <name evidence="2" type="ORF">BC936DRAFT_145185</name>
</gene>
<feature type="region of interest" description="Disordered" evidence="1">
    <location>
        <begin position="17"/>
        <end position="68"/>
    </location>
</feature>
<sequence length="189" mass="21073">MTSHRYHQCRLFVPPNNDVIVPKAPSQQEREGDRSERITIWRPHNPCSLSRNRNRDNHDGFDDKPTSGTAQRTWHCVEYVSGRTGAAQQVVEAADSGDHAGRHTAASEELEKINQKIKNACGKIPVTSVAPRIIICEEVSEVLESHILVTPTASTQHLILIGDHHQLQPQVATYKLSADLSVSYPTAYH</sequence>